<accession>A0A101FG82</accession>
<evidence type="ECO:0000313" key="3">
    <source>
        <dbReference type="Proteomes" id="UP000053326"/>
    </source>
</evidence>
<dbReference type="AlphaFoldDB" id="A0A101FG82"/>
<dbReference type="PANTHER" id="PTHR41878">
    <property type="entry name" value="LEXA REPRESSOR-RELATED"/>
    <property type="match status" value="1"/>
</dbReference>
<protein>
    <submittedName>
        <fullName evidence="2">Plasmid pRiA4b ORF-3 family protein</fullName>
    </submittedName>
</protein>
<dbReference type="PANTHER" id="PTHR41878:SF1">
    <property type="entry name" value="TNPR PROTEIN"/>
    <property type="match status" value="1"/>
</dbReference>
<feature type="domain" description="Plasmid pRiA4b Orf3-like" evidence="1">
    <location>
        <begin position="1"/>
        <end position="47"/>
    </location>
</feature>
<dbReference type="Gene3D" id="3.10.290.30">
    <property type="entry name" value="MM3350-like"/>
    <property type="match status" value="1"/>
</dbReference>
<dbReference type="Proteomes" id="UP000053326">
    <property type="component" value="Unassembled WGS sequence"/>
</dbReference>
<dbReference type="SUPFAM" id="SSF159941">
    <property type="entry name" value="MM3350-like"/>
    <property type="match status" value="1"/>
</dbReference>
<evidence type="ECO:0000313" key="2">
    <source>
        <dbReference type="EMBL" id="KUK36457.1"/>
    </source>
</evidence>
<dbReference type="InterPro" id="IPR012912">
    <property type="entry name" value="Plasmid_pRiA4b_Orf3-like"/>
</dbReference>
<comment type="caution">
    <text evidence="2">The sequence shown here is derived from an EMBL/GenBank/DDBJ whole genome shotgun (WGS) entry which is preliminary data.</text>
</comment>
<sequence>MAGARACPPEDCGGPWGYQRMLEILSELGHEEYVETVEWLGGEFDPQLEVAAGKSLGGLWLAGARCQVVR</sequence>
<dbReference type="PATRIC" id="fig|85874.4.peg.190"/>
<dbReference type="Pfam" id="PF07929">
    <property type="entry name" value="PRiA4_ORF3"/>
    <property type="match status" value="1"/>
</dbReference>
<evidence type="ECO:0000259" key="1">
    <source>
        <dbReference type="Pfam" id="PF07929"/>
    </source>
</evidence>
<dbReference type="EMBL" id="LGFO01000091">
    <property type="protein sequence ID" value="KUK36457.1"/>
    <property type="molecule type" value="Genomic_DNA"/>
</dbReference>
<name>A0A101FG82_9THEO</name>
<organism evidence="2 3">
    <name type="scientific">Thermacetogenium phaeum</name>
    <dbReference type="NCBI Taxonomy" id="85874"/>
    <lineage>
        <taxon>Bacteria</taxon>
        <taxon>Bacillati</taxon>
        <taxon>Bacillota</taxon>
        <taxon>Clostridia</taxon>
        <taxon>Thermoanaerobacterales</taxon>
        <taxon>Thermoanaerobacteraceae</taxon>
        <taxon>Thermacetogenium</taxon>
    </lineage>
</organism>
<dbReference type="InterPro" id="IPR024047">
    <property type="entry name" value="MM3350-like_sf"/>
</dbReference>
<gene>
    <name evidence="2" type="ORF">XD66_0832</name>
</gene>
<reference evidence="3" key="1">
    <citation type="journal article" date="2015" name="MBio">
        <title>Genome-Resolved Metagenomic Analysis Reveals Roles for Candidate Phyla and Other Microbial Community Members in Biogeochemical Transformations in Oil Reservoirs.</title>
        <authorList>
            <person name="Hu P."/>
            <person name="Tom L."/>
            <person name="Singh A."/>
            <person name="Thomas B.C."/>
            <person name="Baker B.J."/>
            <person name="Piceno Y.M."/>
            <person name="Andersen G.L."/>
            <person name="Banfield J.F."/>
        </authorList>
    </citation>
    <scope>NUCLEOTIDE SEQUENCE [LARGE SCALE GENOMIC DNA]</scope>
</reference>
<proteinExistence type="predicted"/>